<gene>
    <name evidence="2" type="ORF">NUH22_16380</name>
</gene>
<evidence type="ECO:0000256" key="1">
    <source>
        <dbReference type="SAM" id="Phobius"/>
    </source>
</evidence>
<dbReference type="RefSeq" id="WP_257745653.1">
    <property type="nucleotide sequence ID" value="NZ_CP102487.1"/>
</dbReference>
<accession>A0AA94XS21</accession>
<feature type="transmembrane region" description="Helical" evidence="1">
    <location>
        <begin position="6"/>
        <end position="31"/>
    </location>
</feature>
<organism evidence="2 3">
    <name type="scientific">Glutamicibacter halophytocola</name>
    <dbReference type="NCBI Taxonomy" id="1933880"/>
    <lineage>
        <taxon>Bacteria</taxon>
        <taxon>Bacillati</taxon>
        <taxon>Actinomycetota</taxon>
        <taxon>Actinomycetes</taxon>
        <taxon>Micrococcales</taxon>
        <taxon>Micrococcaceae</taxon>
        <taxon>Glutamicibacter</taxon>
    </lineage>
</organism>
<name>A0AA94XS21_9MICC</name>
<feature type="transmembrane region" description="Helical" evidence="1">
    <location>
        <begin position="103"/>
        <end position="120"/>
    </location>
</feature>
<evidence type="ECO:0000313" key="3">
    <source>
        <dbReference type="Proteomes" id="UP001060018"/>
    </source>
</evidence>
<keyword evidence="1" id="KW-1133">Transmembrane helix</keyword>
<keyword evidence="1" id="KW-0812">Transmembrane</keyword>
<sequence length="193" mass="20406">MTFVSLLSHVLAGGAVPGVLNIALPLSLSLLVCTGLSGRHFTLLRLAIMVAISQMLFHLMFSMGSGHASMAQPSPGNFGAHGMSMILEIPRDSALPMPGHGDASMIIAHVIAGIATVLFVHRGDQLMSSLAGLMALCHWTRFWVLLAYSHQPPAPLTAPPGWEEPRACTLAVYSTSVIRRGPPLVATAQNTAH</sequence>
<protein>
    <submittedName>
        <fullName evidence="2">Uncharacterized protein</fullName>
    </submittedName>
</protein>
<feature type="transmembrane region" description="Helical" evidence="1">
    <location>
        <begin position="43"/>
        <end position="61"/>
    </location>
</feature>
<keyword evidence="1" id="KW-0472">Membrane</keyword>
<reference evidence="2" key="1">
    <citation type="journal article" date="2022" name="Pest Manag. Sci.">
        <title>Glutamicibacter halophytocola-mediated host fitness of potato tuber moth on Solanaceae crops.</title>
        <authorList>
            <person name="Wang W."/>
            <person name="Xiao G."/>
            <person name="Du G."/>
            <person name="Chang L."/>
            <person name="Yang Y."/>
            <person name="Ye J."/>
            <person name="Chen B."/>
        </authorList>
    </citation>
    <scope>NUCLEOTIDE SEQUENCE</scope>
    <source>
        <strain evidence="2">S2</strain>
    </source>
</reference>
<dbReference type="Proteomes" id="UP001060018">
    <property type="component" value="Chromosome"/>
</dbReference>
<dbReference type="EMBL" id="CP102487">
    <property type="protein sequence ID" value="UUX58845.1"/>
    <property type="molecule type" value="Genomic_DNA"/>
</dbReference>
<evidence type="ECO:0000313" key="2">
    <source>
        <dbReference type="EMBL" id="UUX58845.1"/>
    </source>
</evidence>
<proteinExistence type="predicted"/>
<dbReference type="AlphaFoldDB" id="A0AA94XS21"/>